<protein>
    <submittedName>
        <fullName evidence="1">Uncharacterized protein</fullName>
    </submittedName>
</protein>
<gene>
    <name evidence="1" type="ORF">EZS27_007808</name>
</gene>
<dbReference type="AlphaFoldDB" id="A0A5J4SEJ5"/>
<proteinExistence type="predicted"/>
<accession>A0A5J4SEJ5</accession>
<name>A0A5J4SEJ5_9ZZZZ</name>
<evidence type="ECO:0000313" key="1">
    <source>
        <dbReference type="EMBL" id="KAA6344574.1"/>
    </source>
</evidence>
<sequence length="704" mass="75093">MKAIFNYAILSAALLVGFSGCNNEDESSQPGGSESNTVVVKVPFTHTQEATTKGGVPRINDLKVFFVGDGIIEKVGEITAADITESGATKSFNDIPVSATDVIIIANANILGSPDLSGVVEGSPVGDLGKIAFVQSVQASPESVDNLYGTGVITGISPDRTVSVIVTPVVSRIKIGKIEAKEGDSDGNIALAGFKLTGIYINNTYTELGSDYETTPDETTNILNYGSDATKWIDGAYPVRFRNDFFDVTRNTSFVPPADTEWSYYIFPPKSGNGTVINGKKQSSIPHIILKIEGATTKTGASLLSPAYVTVRELKVNGKALSQLERGKIYSIASLAIGGQYLAPNPEANVADTLFAEAAVTSWSEEKITVGGGESSVFNTPTANCYIVAPGVSGFLIPVFRANLDGISRIGATDELTAELVWTDVANPLTPGSAIRSISVQGVGSSAYLSVSTGSAEGNAIVAVKVGSEIKWSWHIWVTGYVPTGKPGTFMDRNLGALSNNRNDKGGVNTLGLLYQWGRKDPFPGSSAVSSGVEPVIYNADGVINGITKETAPSGPNLEVSITHPLTFYYSAEGNYDWYASGAGVRNNYLWNSAGNKKTLYDPCPIGWKIPTMSDWDILTTDNFLPQSDAPRGRTTTGYGGWYPAAGYRSYNSGNLSRVGVEGIYWNSSPFGTKARILYFYNNFFLPGNTNHRSYGFPVRCIRE</sequence>
<dbReference type="PROSITE" id="PS51257">
    <property type="entry name" value="PROKAR_LIPOPROTEIN"/>
    <property type="match status" value="1"/>
</dbReference>
<dbReference type="EMBL" id="SNRY01000211">
    <property type="protein sequence ID" value="KAA6344574.1"/>
    <property type="molecule type" value="Genomic_DNA"/>
</dbReference>
<comment type="caution">
    <text evidence="1">The sequence shown here is derived from an EMBL/GenBank/DDBJ whole genome shotgun (WGS) entry which is preliminary data.</text>
</comment>
<reference evidence="1" key="1">
    <citation type="submission" date="2019-03" db="EMBL/GenBank/DDBJ databases">
        <title>Single cell metagenomics reveals metabolic interactions within the superorganism composed of flagellate Streblomastix strix and complex community of Bacteroidetes bacteria on its surface.</title>
        <authorList>
            <person name="Treitli S.C."/>
            <person name="Kolisko M."/>
            <person name="Husnik F."/>
            <person name="Keeling P."/>
            <person name="Hampl V."/>
        </authorList>
    </citation>
    <scope>NUCLEOTIDE SEQUENCE</scope>
    <source>
        <strain evidence="1">STM</strain>
    </source>
</reference>
<organism evidence="1">
    <name type="scientific">termite gut metagenome</name>
    <dbReference type="NCBI Taxonomy" id="433724"/>
    <lineage>
        <taxon>unclassified sequences</taxon>
        <taxon>metagenomes</taxon>
        <taxon>organismal metagenomes</taxon>
    </lineage>
</organism>